<evidence type="ECO:0000313" key="2">
    <source>
        <dbReference type="Proteomes" id="UP001215280"/>
    </source>
</evidence>
<gene>
    <name evidence="1" type="ORF">DFH07DRAFT_765745</name>
</gene>
<protein>
    <submittedName>
        <fullName evidence="1">Uncharacterized protein</fullName>
    </submittedName>
</protein>
<organism evidence="1 2">
    <name type="scientific">Mycena maculata</name>
    <dbReference type="NCBI Taxonomy" id="230809"/>
    <lineage>
        <taxon>Eukaryota</taxon>
        <taxon>Fungi</taxon>
        <taxon>Dikarya</taxon>
        <taxon>Basidiomycota</taxon>
        <taxon>Agaricomycotina</taxon>
        <taxon>Agaricomycetes</taxon>
        <taxon>Agaricomycetidae</taxon>
        <taxon>Agaricales</taxon>
        <taxon>Marasmiineae</taxon>
        <taxon>Mycenaceae</taxon>
        <taxon>Mycena</taxon>
    </lineage>
</organism>
<dbReference type="Proteomes" id="UP001215280">
    <property type="component" value="Unassembled WGS sequence"/>
</dbReference>
<sequence length="191" mass="20883">MHMFLKFSTSSGGPRARVVVWPIFLIYQFTLARASLNEFRKHQPGLGRGVEAIDSLLLPVPPKRSEQRGCPLLAESYYYIPAERERARDRIDGLCREATDCDAGPTSGSVSQSCDANQRGRDQMNAAAAAVVVGGGIHVLSCRWTESARGRLRRTDMSPASTQGTLDARPTWGLVWNTAPAIHPAITSETD</sequence>
<dbReference type="AlphaFoldDB" id="A0AAD7K942"/>
<proteinExistence type="predicted"/>
<dbReference type="EMBL" id="JARJLG010000007">
    <property type="protein sequence ID" value="KAJ7779461.1"/>
    <property type="molecule type" value="Genomic_DNA"/>
</dbReference>
<evidence type="ECO:0000313" key="1">
    <source>
        <dbReference type="EMBL" id="KAJ7779461.1"/>
    </source>
</evidence>
<name>A0AAD7K942_9AGAR</name>
<reference evidence="1" key="1">
    <citation type="submission" date="2023-03" db="EMBL/GenBank/DDBJ databases">
        <title>Massive genome expansion in bonnet fungi (Mycena s.s.) driven by repeated elements and novel gene families across ecological guilds.</title>
        <authorList>
            <consortium name="Lawrence Berkeley National Laboratory"/>
            <person name="Harder C.B."/>
            <person name="Miyauchi S."/>
            <person name="Viragh M."/>
            <person name="Kuo A."/>
            <person name="Thoen E."/>
            <person name="Andreopoulos B."/>
            <person name="Lu D."/>
            <person name="Skrede I."/>
            <person name="Drula E."/>
            <person name="Henrissat B."/>
            <person name="Morin E."/>
            <person name="Kohler A."/>
            <person name="Barry K."/>
            <person name="LaButti K."/>
            <person name="Morin E."/>
            <person name="Salamov A."/>
            <person name="Lipzen A."/>
            <person name="Mereny Z."/>
            <person name="Hegedus B."/>
            <person name="Baldrian P."/>
            <person name="Stursova M."/>
            <person name="Weitz H."/>
            <person name="Taylor A."/>
            <person name="Grigoriev I.V."/>
            <person name="Nagy L.G."/>
            <person name="Martin F."/>
            <person name="Kauserud H."/>
        </authorList>
    </citation>
    <scope>NUCLEOTIDE SEQUENCE</scope>
    <source>
        <strain evidence="1">CBHHK188m</strain>
    </source>
</reference>
<keyword evidence="2" id="KW-1185">Reference proteome</keyword>
<comment type="caution">
    <text evidence="1">The sequence shown here is derived from an EMBL/GenBank/DDBJ whole genome shotgun (WGS) entry which is preliminary data.</text>
</comment>
<accession>A0AAD7K942</accession>